<evidence type="ECO:0000256" key="3">
    <source>
        <dbReference type="ARBA" id="ARBA00022483"/>
    </source>
</evidence>
<dbReference type="InterPro" id="IPR007191">
    <property type="entry name" value="Sec8_exocyst_N"/>
</dbReference>
<evidence type="ECO:0000259" key="7">
    <source>
        <dbReference type="Pfam" id="PF04048"/>
    </source>
</evidence>
<name>A0A0V1FDU7_TRIPS</name>
<accession>A0A0V1FDU7</accession>
<dbReference type="GO" id="GO:0045202">
    <property type="term" value="C:synapse"/>
    <property type="evidence" value="ECO:0007669"/>
    <property type="project" value="TreeGrafter"/>
</dbReference>
<feature type="domain" description="Exocyst complex component Sec8 N-terminal" evidence="7">
    <location>
        <begin position="52"/>
        <end position="142"/>
    </location>
</feature>
<dbReference type="GO" id="GO:0015031">
    <property type="term" value="P:protein transport"/>
    <property type="evidence" value="ECO:0007669"/>
    <property type="project" value="UniProtKB-KW"/>
</dbReference>
<proteinExistence type="inferred from homology"/>
<comment type="caution">
    <text evidence="8">The sequence shown here is derived from an EMBL/GenBank/DDBJ whole genome shotgun (WGS) entry which is preliminary data.</text>
</comment>
<sequence length="1091" mass="122763">MDGYHPERPPRRAVNQPQKYQPLHSAGLLVDVVRTLTTSPSQAQKELQKEKLEKDYASTSEAINRLIDEHHDDLTLVLQSFRRLSTNVKTARERIRMVKNNLSSCQMLLRCKRDELKKLWLESAEHKYIVKLLEQLETVKSSYTELVEFIENKNYLHAAELLTVSQMTLDGNLKEMESLKDLRCMFDECRHALFEKILSEISEQLYNKPAVDVLNQVGRAAAAAAAAGCGASAGNVSELSKVNDLPLGNTTIDYASIVNQRPVLSDNGCSFEDPKDEDRFNKPVQRLSTLVDALGWLDQLQEAVARIESQMDDRLWTVLVNGTTKFIRDHLHGSASATGDCRSLAELMRLLFVQFRATASVFQVLVKQMERVHQYRGRVLHDRFDVPLIWDRIQATMERLLDLYLLVDTDVSGGGHGGGGGSGRRQRCPREGSVAIGPTELSESAEMSVYFARKPTTDRTAWPARGRRLFKFDSTAFAQAYRDEQLAAGREGGALTDRPGETQTLCPAGLENAKAIIFRLTSKFIAEVERHCQGNAQAGGQAARCRLRVHFDNYVHRMLLPTLSARLSDKVRTVLLDREDAWSRSDQNADAKFQLPPSTVPLLVSSLKTLHACRDAETALLAAPAFCGEFFQLWLQAIQLYRQAASRQYDRLTCATEEATAPKRTNPRTATQTAQEANTGRRPGKISSAWAIDGDIGRLLKSLPNWQNLTSPSAAVDHQSSSSSAVDHSPFSGDNVGSCSSCYSEAGGPHEPADTYSRHARESDILISNLGTQVRIEHNELIPFEHRKFQLMACYQESVEYFAKITKAAVTSLPQSVRTKLKILPDTTNVDDYDHDHQHHHQQQQQQQQQQQRRRIVDDHADDAQAELQSEAITEPSSLYGHFMHCLQSVDQLAANCLLMLHLEVRVHCFYHLLPLFQLTAFVGSNQQIDQQVIHLNKDLMQMHDALSGFFQPYKLKYIFDGLGHLIAAIFISACQNISRINDAGKKRICRDIYTIQQCLSNLTGEREADLDQARKFYQLLYKSPDDILNSVVENGPEFTLQQYSNLLALAVRSHATLSSEPGALEQRLTRLKNLTNEMRNLEKNKSSTHE</sequence>
<feature type="coiled-coil region" evidence="5">
    <location>
        <begin position="49"/>
        <end position="101"/>
    </location>
</feature>
<dbReference type="InterPro" id="IPR039682">
    <property type="entry name" value="Sec8/EXOC4"/>
</dbReference>
<evidence type="ECO:0000256" key="2">
    <source>
        <dbReference type="ARBA" id="ARBA00022448"/>
    </source>
</evidence>
<feature type="region of interest" description="Disordered" evidence="6">
    <location>
        <begin position="658"/>
        <end position="686"/>
    </location>
</feature>
<dbReference type="GO" id="GO:0032584">
    <property type="term" value="C:growth cone membrane"/>
    <property type="evidence" value="ECO:0007669"/>
    <property type="project" value="TreeGrafter"/>
</dbReference>
<dbReference type="PANTHER" id="PTHR14146:SF0">
    <property type="entry name" value="EXOCYST COMPLEX COMPONENT 4"/>
    <property type="match status" value="1"/>
</dbReference>
<dbReference type="GO" id="GO:0006904">
    <property type="term" value="P:vesicle docking involved in exocytosis"/>
    <property type="evidence" value="ECO:0007669"/>
    <property type="project" value="InterPro"/>
</dbReference>
<keyword evidence="3 4" id="KW-0268">Exocytosis</keyword>
<feature type="region of interest" description="Disordered" evidence="6">
    <location>
        <begin position="828"/>
        <end position="860"/>
    </location>
</feature>
<feature type="compositionally biased region" description="Polar residues" evidence="6">
    <location>
        <begin position="667"/>
        <end position="678"/>
    </location>
</feature>
<evidence type="ECO:0000256" key="5">
    <source>
        <dbReference type="SAM" id="Coils"/>
    </source>
</evidence>
<dbReference type="OrthoDB" id="272977at2759"/>
<dbReference type="GO" id="GO:0006612">
    <property type="term" value="P:protein targeting to membrane"/>
    <property type="evidence" value="ECO:0007669"/>
    <property type="project" value="UniProtKB-UniRule"/>
</dbReference>
<evidence type="ECO:0000256" key="4">
    <source>
        <dbReference type="RuleBase" id="RU367079"/>
    </source>
</evidence>
<dbReference type="GO" id="GO:0000145">
    <property type="term" value="C:exocyst"/>
    <property type="evidence" value="ECO:0007669"/>
    <property type="project" value="UniProtKB-UniRule"/>
</dbReference>
<protein>
    <recommendedName>
        <fullName evidence="4">Exocyst complex component Sec8</fullName>
    </recommendedName>
</protein>
<evidence type="ECO:0000313" key="8">
    <source>
        <dbReference type="EMBL" id="KRY84037.1"/>
    </source>
</evidence>
<dbReference type="GO" id="GO:0007268">
    <property type="term" value="P:chemical synaptic transmission"/>
    <property type="evidence" value="ECO:0007669"/>
    <property type="project" value="TreeGrafter"/>
</dbReference>
<gene>
    <name evidence="8" type="primary">Exoc4</name>
    <name evidence="8" type="ORF">T4D_10367</name>
</gene>
<evidence type="ECO:0000313" key="9">
    <source>
        <dbReference type="Proteomes" id="UP000054995"/>
    </source>
</evidence>
<comment type="function">
    <text evidence="4">Component of the exocyst complex involved in the docking of exocytic vesicles with fusion sites on the plasma membrane.</text>
</comment>
<dbReference type="EMBL" id="JYDT01000124">
    <property type="protein sequence ID" value="KRY84037.1"/>
    <property type="molecule type" value="Genomic_DNA"/>
</dbReference>
<dbReference type="AlphaFoldDB" id="A0A0V1FDU7"/>
<organism evidence="8 9">
    <name type="scientific">Trichinella pseudospiralis</name>
    <name type="common">Parasitic roundworm</name>
    <dbReference type="NCBI Taxonomy" id="6337"/>
    <lineage>
        <taxon>Eukaryota</taxon>
        <taxon>Metazoa</taxon>
        <taxon>Ecdysozoa</taxon>
        <taxon>Nematoda</taxon>
        <taxon>Enoplea</taxon>
        <taxon>Dorylaimia</taxon>
        <taxon>Trichinellida</taxon>
        <taxon>Trichinellidae</taxon>
        <taxon>Trichinella</taxon>
    </lineage>
</organism>
<dbReference type="Pfam" id="PF04048">
    <property type="entry name" value="Sec8_N"/>
    <property type="match status" value="1"/>
</dbReference>
<feature type="region of interest" description="Disordered" evidence="6">
    <location>
        <begin position="711"/>
        <end position="730"/>
    </location>
</feature>
<keyword evidence="4" id="KW-0653">Protein transport</keyword>
<dbReference type="Proteomes" id="UP000054995">
    <property type="component" value="Unassembled WGS sequence"/>
</dbReference>
<keyword evidence="9" id="KW-1185">Reference proteome</keyword>
<dbReference type="PANTHER" id="PTHR14146">
    <property type="entry name" value="EXOCYST COMPLEX COMPONENT 4"/>
    <property type="match status" value="1"/>
</dbReference>
<keyword evidence="5" id="KW-0175">Coiled coil</keyword>
<reference evidence="8 9" key="1">
    <citation type="submission" date="2015-01" db="EMBL/GenBank/DDBJ databases">
        <title>Evolution of Trichinella species and genotypes.</title>
        <authorList>
            <person name="Korhonen P.K."/>
            <person name="Edoardo P."/>
            <person name="Giuseppe L.R."/>
            <person name="Gasser R.B."/>
        </authorList>
    </citation>
    <scope>NUCLEOTIDE SEQUENCE [LARGE SCALE GENOMIC DNA]</scope>
    <source>
        <strain evidence="8">ISS470</strain>
    </source>
</reference>
<dbReference type="GO" id="GO:0006893">
    <property type="term" value="P:Golgi to plasma membrane transport"/>
    <property type="evidence" value="ECO:0007669"/>
    <property type="project" value="TreeGrafter"/>
</dbReference>
<comment type="similarity">
    <text evidence="1 4">Belongs to the SEC8 family.</text>
</comment>
<evidence type="ECO:0000256" key="6">
    <source>
        <dbReference type="SAM" id="MobiDB-lite"/>
    </source>
</evidence>
<dbReference type="GO" id="GO:0090522">
    <property type="term" value="P:vesicle tethering involved in exocytosis"/>
    <property type="evidence" value="ECO:0007669"/>
    <property type="project" value="UniProtKB-UniRule"/>
</dbReference>
<keyword evidence="2 4" id="KW-0813">Transport</keyword>
<evidence type="ECO:0000256" key="1">
    <source>
        <dbReference type="ARBA" id="ARBA00010470"/>
    </source>
</evidence>